<accession>A0A7V5HMR7</accession>
<name>A0A7V5HMR7_UNCW3</name>
<feature type="transmembrane region" description="Helical" evidence="1">
    <location>
        <begin position="160"/>
        <end position="185"/>
    </location>
</feature>
<protein>
    <submittedName>
        <fullName evidence="2">Uncharacterized protein</fullName>
    </submittedName>
</protein>
<keyword evidence="1" id="KW-1133">Transmembrane helix</keyword>
<feature type="transmembrane region" description="Helical" evidence="1">
    <location>
        <begin position="91"/>
        <end position="112"/>
    </location>
</feature>
<organism evidence="2">
    <name type="scientific">candidate division WOR-3 bacterium</name>
    <dbReference type="NCBI Taxonomy" id="2052148"/>
    <lineage>
        <taxon>Bacteria</taxon>
        <taxon>Bacteria division WOR-3</taxon>
    </lineage>
</organism>
<keyword evidence="1" id="KW-0472">Membrane</keyword>
<feature type="transmembrane region" description="Helical" evidence="1">
    <location>
        <begin position="7"/>
        <end position="24"/>
    </location>
</feature>
<proteinExistence type="predicted"/>
<feature type="transmembrane region" description="Helical" evidence="1">
    <location>
        <begin position="132"/>
        <end position="154"/>
    </location>
</feature>
<dbReference type="EMBL" id="DRTX01000080">
    <property type="protein sequence ID" value="HHF53003.1"/>
    <property type="molecule type" value="Genomic_DNA"/>
</dbReference>
<gene>
    <name evidence="2" type="ORF">ENL43_01395</name>
</gene>
<keyword evidence="1" id="KW-0812">Transmembrane</keyword>
<evidence type="ECO:0000256" key="1">
    <source>
        <dbReference type="SAM" id="Phobius"/>
    </source>
</evidence>
<sequence length="210" mass="23880">MHISTDPWVWVAAILTLAIFTFLYKDNPLFKFAEHLFVGVATGYGLVIIYFNAFKPNLYQPLFVEHNLLYIIPFFFGILYFSAAIPKFSYMMRWPIALLLGIGSGLSIPLSFQTYIVEHTKSTILRFPYPNAVLFINALILFIGVLTVLIYFYFSYPHKGAIGTISRIGIIFIMIGFGASFGYTVMARFSLLVGRIQFLLGQWLGIHSVM</sequence>
<feature type="transmembrane region" description="Helical" evidence="1">
    <location>
        <begin position="36"/>
        <end position="54"/>
    </location>
</feature>
<evidence type="ECO:0000313" key="2">
    <source>
        <dbReference type="EMBL" id="HHF53003.1"/>
    </source>
</evidence>
<dbReference type="Proteomes" id="UP000886050">
    <property type="component" value="Unassembled WGS sequence"/>
</dbReference>
<reference evidence="2" key="1">
    <citation type="journal article" date="2020" name="mSystems">
        <title>Genome- and Community-Level Interaction Insights into Carbon Utilization and Element Cycling Functions of Hydrothermarchaeota in Hydrothermal Sediment.</title>
        <authorList>
            <person name="Zhou Z."/>
            <person name="Liu Y."/>
            <person name="Xu W."/>
            <person name="Pan J."/>
            <person name="Luo Z.H."/>
            <person name="Li M."/>
        </authorList>
    </citation>
    <scope>NUCLEOTIDE SEQUENCE [LARGE SCALE GENOMIC DNA]</scope>
    <source>
        <strain evidence="2">HyVt-96</strain>
    </source>
</reference>
<comment type="caution">
    <text evidence="2">The sequence shown here is derived from an EMBL/GenBank/DDBJ whole genome shotgun (WGS) entry which is preliminary data.</text>
</comment>
<dbReference type="AlphaFoldDB" id="A0A7V5HMR7"/>
<feature type="transmembrane region" description="Helical" evidence="1">
    <location>
        <begin position="66"/>
        <end position="85"/>
    </location>
</feature>